<gene>
    <name evidence="1" type="ORF">FEZ63_03875</name>
</gene>
<sequence>MAPCPVVTLRSGALKVDLAPSIGGAIAGFWHNGTPLMRETPDEAFRQRLVRQTSSYPLIPYSNRIAHGRFSFQGIAHQLALNFGDHPHSIHGNAWQNPWQVDEAGDTHCRLSFLHRPLGSDAKAWPFAYRAEQVFALSPDGLMITLLVENMDHRAMPAGLGLHPFFPKRSGVRLKFWAGYVYQIGPDSLPAACIPVPAEWDYRVMRDVDEPGLDNCFEGWDGKAEILFEQEGILLRLDADPVYGHLVVYVPPRRDFFAVEPVTHLNDAINRPDIVRHGLHVLQPRELLTGTVRFGVEVQ</sequence>
<dbReference type="CDD" id="cd09021">
    <property type="entry name" value="Aldose_epim_Ec_YphB"/>
    <property type="match status" value="1"/>
</dbReference>
<accession>A0A5N3PHP5</accession>
<organism evidence="1 2">
    <name type="scientific">Microvirga brassicacearum</name>
    <dbReference type="NCBI Taxonomy" id="2580413"/>
    <lineage>
        <taxon>Bacteria</taxon>
        <taxon>Pseudomonadati</taxon>
        <taxon>Pseudomonadota</taxon>
        <taxon>Alphaproteobacteria</taxon>
        <taxon>Hyphomicrobiales</taxon>
        <taxon>Methylobacteriaceae</taxon>
        <taxon>Microvirga</taxon>
    </lineage>
</organism>
<comment type="caution">
    <text evidence="1">The sequence shown here is derived from an EMBL/GenBank/DDBJ whole genome shotgun (WGS) entry which is preliminary data.</text>
</comment>
<name>A0A5N3PHP5_9HYPH</name>
<dbReference type="InterPro" id="IPR008183">
    <property type="entry name" value="Aldose_1/G6P_1-epimerase"/>
</dbReference>
<dbReference type="Proteomes" id="UP000325684">
    <property type="component" value="Unassembled WGS sequence"/>
</dbReference>
<dbReference type="RefSeq" id="WP_150942304.1">
    <property type="nucleotide sequence ID" value="NZ_VCMV01000003.1"/>
</dbReference>
<dbReference type="GO" id="GO:0016853">
    <property type="term" value="F:isomerase activity"/>
    <property type="evidence" value="ECO:0007669"/>
    <property type="project" value="InterPro"/>
</dbReference>
<dbReference type="InterPro" id="IPR011013">
    <property type="entry name" value="Gal_mutarotase_sf_dom"/>
</dbReference>
<dbReference type="Pfam" id="PF01263">
    <property type="entry name" value="Aldose_epim"/>
    <property type="match status" value="1"/>
</dbReference>
<dbReference type="SUPFAM" id="SSF74650">
    <property type="entry name" value="Galactose mutarotase-like"/>
    <property type="match status" value="1"/>
</dbReference>
<keyword evidence="2" id="KW-1185">Reference proteome</keyword>
<dbReference type="Gene3D" id="2.70.98.10">
    <property type="match status" value="1"/>
</dbReference>
<dbReference type="GO" id="GO:0030246">
    <property type="term" value="F:carbohydrate binding"/>
    <property type="evidence" value="ECO:0007669"/>
    <property type="project" value="InterPro"/>
</dbReference>
<dbReference type="OrthoDB" id="9796517at2"/>
<reference evidence="1 2" key="1">
    <citation type="journal article" date="2019" name="Microorganisms">
        <title>Genome Insights into the Novel Species Microvirga brassicacearum, a Rapeseed Endophyte with Biotechnological Potential.</title>
        <authorList>
            <person name="Jimenez-Gomez A."/>
            <person name="Saati-Santamaria Z."/>
            <person name="Igual J.M."/>
            <person name="Rivas R."/>
            <person name="Mateos P.F."/>
            <person name="Garcia-Fraile P."/>
        </authorList>
    </citation>
    <scope>NUCLEOTIDE SEQUENCE [LARGE SCALE GENOMIC DNA]</scope>
    <source>
        <strain evidence="1 2">CDVBN77</strain>
    </source>
</reference>
<proteinExistence type="predicted"/>
<dbReference type="EMBL" id="VCMV01000003">
    <property type="protein sequence ID" value="KAB0269246.1"/>
    <property type="molecule type" value="Genomic_DNA"/>
</dbReference>
<dbReference type="GO" id="GO:0005975">
    <property type="term" value="P:carbohydrate metabolic process"/>
    <property type="evidence" value="ECO:0007669"/>
    <property type="project" value="InterPro"/>
</dbReference>
<evidence type="ECO:0000313" key="1">
    <source>
        <dbReference type="EMBL" id="KAB0269246.1"/>
    </source>
</evidence>
<evidence type="ECO:0000313" key="2">
    <source>
        <dbReference type="Proteomes" id="UP000325684"/>
    </source>
</evidence>
<protein>
    <submittedName>
        <fullName evidence="1">Aldose 1-epimerase</fullName>
    </submittedName>
</protein>
<dbReference type="InterPro" id="IPR014718">
    <property type="entry name" value="GH-type_carb-bd"/>
</dbReference>
<dbReference type="AlphaFoldDB" id="A0A5N3PHP5"/>